<dbReference type="NCBIfam" id="NF001960">
    <property type="entry name" value="PRK00733.3-5"/>
    <property type="match status" value="1"/>
</dbReference>
<evidence type="ECO:0000256" key="11">
    <source>
        <dbReference type="SAM" id="Phobius"/>
    </source>
</evidence>
<evidence type="ECO:0000256" key="4">
    <source>
        <dbReference type="ARBA" id="ARBA00022692"/>
    </source>
</evidence>
<keyword evidence="4 11" id="KW-0812">Transmembrane</keyword>
<evidence type="ECO:0000256" key="2">
    <source>
        <dbReference type="ARBA" id="ARBA00013242"/>
    </source>
</evidence>
<feature type="transmembrane region" description="Helical" evidence="11">
    <location>
        <begin position="431"/>
        <end position="452"/>
    </location>
</feature>
<sequence>MSQYPHTLRPRMPTANKGNSDVAISLPTTSSDTKYSRIANESYQAKRPSASLDNRQSLEMFTRLVYVMMGLSAFCILVGFMSMGFRSGYMILVLLICIGSFFFILYLAKWIIAHPDNDPEMRKISDYIREGAQGFLSVQYAAIGYMAAVVGVVIFAIYLFRASTTKEVSKTTLAVLTSASFFLGCFCSALAGYIGVWSSVRVNIRVAMAAGARDYQKCFLMCFRGGALSACLSASMCILGICALYLFVHIIFVDFSGMPVHEVPVLLAGYGFGASFVALFMQLAGGIYTKAADVGADMVGKIELNIPEDDPRNPAVIADLVGDNVGDCAGSMADVFESIAAEIIGTMILGASLAHEAKVENIEAFIFFPLIIHAFDLVVSGVGILAVQSRGRTEPPLTTMLRGYIVAMMFAIIGFIGTTRYMLYTAVAPDAWWHFSGCGIVGIITSYLLVLITKYYTDYENAPVIGIARASKSGHGTNIIAGVSVGMESTAMPIIVITIALMISYTLGTTSGLPGNAAGVFGTAVATMGMLCTAVFVLSMNNFGPIADNGGGIVEMSGQGEEIREITDMLDAVGNVTKAASKGYAVGGSALACFVLFQAFLDEISILINRPFQNIDIANIEVVIGGMLGVMTIFLFTGWSMAAVGSTAEKVVDEVRRQFRTMPGIMATPQTQKPDYNTCVAIVTKGALGAAGKPAILALSMPVIVGFTFRVIGSYTNKPLLGLETVAGFMMFGSITGLMMAIFLDNSGGAWDNAKKLVEKSGEKGTPQHAAAVTGDTVGDPFKDTSGPSLHVIITTMSTTILVLGPLFASY</sequence>
<feature type="transmembrane region" description="Helical" evidence="11">
    <location>
        <begin position="520"/>
        <end position="540"/>
    </location>
</feature>
<protein>
    <recommendedName>
        <fullName evidence="2">H(+)-exporting diphosphatase</fullName>
        <ecNumber evidence="2">7.1.3.1</ecNumber>
    </recommendedName>
</protein>
<dbReference type="InterPro" id="IPR004131">
    <property type="entry name" value="PPase-energised_H-pump"/>
</dbReference>
<dbReference type="GO" id="GO:0009678">
    <property type="term" value="F:diphosphate hydrolysis-driven proton transmembrane transporter activity"/>
    <property type="evidence" value="ECO:0007669"/>
    <property type="project" value="UniProtKB-EC"/>
</dbReference>
<feature type="transmembrane region" description="Helical" evidence="11">
    <location>
        <begin position="172"/>
        <end position="197"/>
    </location>
</feature>
<dbReference type="EMBL" id="HBEM01012686">
    <property type="protein sequence ID" value="CAD8446887.1"/>
    <property type="molecule type" value="Transcribed_RNA"/>
</dbReference>
<keyword evidence="6" id="KW-1278">Translocase</keyword>
<organism evidence="12">
    <name type="scientific">Amorphochlora amoebiformis</name>
    <dbReference type="NCBI Taxonomy" id="1561963"/>
    <lineage>
        <taxon>Eukaryota</taxon>
        <taxon>Sar</taxon>
        <taxon>Rhizaria</taxon>
        <taxon>Cercozoa</taxon>
        <taxon>Chlorarachniophyceae</taxon>
        <taxon>Amorphochlora</taxon>
    </lineage>
</organism>
<feature type="transmembrane region" description="Helical" evidence="11">
    <location>
        <begin position="267"/>
        <end position="288"/>
    </location>
</feature>
<feature type="transmembrane region" description="Helical" evidence="11">
    <location>
        <begin position="365"/>
        <end position="387"/>
    </location>
</feature>
<dbReference type="GO" id="GO:0004427">
    <property type="term" value="F:inorganic diphosphate phosphatase activity"/>
    <property type="evidence" value="ECO:0007669"/>
    <property type="project" value="InterPro"/>
</dbReference>
<evidence type="ECO:0000256" key="3">
    <source>
        <dbReference type="ARBA" id="ARBA00022448"/>
    </source>
</evidence>
<evidence type="ECO:0000256" key="6">
    <source>
        <dbReference type="ARBA" id="ARBA00022967"/>
    </source>
</evidence>
<dbReference type="Pfam" id="PF03030">
    <property type="entry name" value="H_PPase"/>
    <property type="match status" value="1"/>
</dbReference>
<proteinExistence type="inferred from homology"/>
<evidence type="ECO:0000256" key="5">
    <source>
        <dbReference type="ARBA" id="ARBA00022842"/>
    </source>
</evidence>
<feature type="transmembrane region" description="Helical" evidence="11">
    <location>
        <begin position="583"/>
        <end position="601"/>
    </location>
</feature>
<reference evidence="12" key="1">
    <citation type="submission" date="2021-01" db="EMBL/GenBank/DDBJ databases">
        <authorList>
            <person name="Corre E."/>
            <person name="Pelletier E."/>
            <person name="Niang G."/>
            <person name="Scheremetjew M."/>
            <person name="Finn R."/>
            <person name="Kale V."/>
            <person name="Holt S."/>
            <person name="Cochrane G."/>
            <person name="Meng A."/>
            <person name="Brown T."/>
            <person name="Cohen L."/>
        </authorList>
    </citation>
    <scope>NUCLEOTIDE SEQUENCE</scope>
    <source>
        <strain evidence="12">CCMP2058</strain>
    </source>
</reference>
<dbReference type="AlphaFoldDB" id="A0A7S0D962"/>
<evidence type="ECO:0000256" key="8">
    <source>
        <dbReference type="ARBA" id="ARBA00023065"/>
    </source>
</evidence>
<feature type="transmembrane region" description="Helical" evidence="11">
    <location>
        <begin position="720"/>
        <end position="744"/>
    </location>
</feature>
<keyword evidence="9 11" id="KW-0472">Membrane</keyword>
<dbReference type="GO" id="GO:0016020">
    <property type="term" value="C:membrane"/>
    <property type="evidence" value="ECO:0007669"/>
    <property type="project" value="InterPro"/>
</dbReference>
<feature type="transmembrane region" description="Helical" evidence="11">
    <location>
        <begin position="399"/>
        <end position="419"/>
    </location>
</feature>
<evidence type="ECO:0000313" key="12">
    <source>
        <dbReference type="EMBL" id="CAD8446887.1"/>
    </source>
</evidence>
<feature type="transmembrane region" description="Helical" evidence="11">
    <location>
        <begin position="134"/>
        <end position="160"/>
    </location>
</feature>
<evidence type="ECO:0000256" key="7">
    <source>
        <dbReference type="ARBA" id="ARBA00022989"/>
    </source>
</evidence>
<feature type="transmembrane region" description="Helical" evidence="11">
    <location>
        <begin position="790"/>
        <end position="809"/>
    </location>
</feature>
<evidence type="ECO:0000256" key="9">
    <source>
        <dbReference type="ARBA" id="ARBA00023136"/>
    </source>
</evidence>
<dbReference type="EC" id="7.1.3.1" evidence="2"/>
<keyword evidence="5" id="KW-0460">Magnesium</keyword>
<feature type="transmembrane region" description="Helical" evidence="11">
    <location>
        <begin position="490"/>
        <end position="508"/>
    </location>
</feature>
<feature type="transmembrane region" description="Helical" evidence="11">
    <location>
        <begin position="64"/>
        <end position="83"/>
    </location>
</feature>
<feature type="transmembrane region" description="Helical" evidence="11">
    <location>
        <begin position="622"/>
        <end position="642"/>
    </location>
</feature>
<feature type="transmembrane region" description="Helical" evidence="11">
    <location>
        <begin position="89"/>
        <end position="113"/>
    </location>
</feature>
<keyword evidence="3" id="KW-0813">Transport</keyword>
<evidence type="ECO:0000256" key="1">
    <source>
        <dbReference type="ARBA" id="ARBA00004127"/>
    </source>
</evidence>
<feature type="transmembrane region" description="Helical" evidence="11">
    <location>
        <begin position="218"/>
        <end position="247"/>
    </location>
</feature>
<accession>A0A7S0D962</accession>
<gene>
    <name evidence="12" type="ORF">LAMO00422_LOCUS8829</name>
</gene>
<dbReference type="GO" id="GO:0012505">
    <property type="term" value="C:endomembrane system"/>
    <property type="evidence" value="ECO:0007669"/>
    <property type="project" value="UniProtKB-SubCell"/>
</dbReference>
<evidence type="ECO:0000256" key="10">
    <source>
        <dbReference type="SAM" id="MobiDB-lite"/>
    </source>
</evidence>
<keyword evidence="8" id="KW-0406">Ion transport</keyword>
<dbReference type="PIRSF" id="PIRSF001265">
    <property type="entry name" value="H+-PPase"/>
    <property type="match status" value="1"/>
</dbReference>
<feature type="region of interest" description="Disordered" evidence="10">
    <location>
        <begin position="1"/>
        <end position="28"/>
    </location>
</feature>
<dbReference type="HAMAP" id="MF_01129">
    <property type="entry name" value="PPase_energized_pump"/>
    <property type="match status" value="1"/>
</dbReference>
<name>A0A7S0D962_9EUKA</name>
<dbReference type="PANTHER" id="PTHR31998">
    <property type="entry name" value="K(+)-INSENSITIVE PYROPHOSPHATE-ENERGIZED PROTON PUMP"/>
    <property type="match status" value="1"/>
</dbReference>
<comment type="subcellular location">
    <subcellularLocation>
        <location evidence="1">Endomembrane system</location>
        <topology evidence="1">Multi-pass membrane protein</topology>
    </subcellularLocation>
</comment>
<feature type="transmembrane region" description="Helical" evidence="11">
    <location>
        <begin position="695"/>
        <end position="713"/>
    </location>
</feature>
<keyword evidence="7 11" id="KW-1133">Transmembrane helix</keyword>
<dbReference type="NCBIfam" id="NF001953">
    <property type="entry name" value="PRK00733.2-1"/>
    <property type="match status" value="1"/>
</dbReference>